<dbReference type="OrthoDB" id="7358785at2"/>
<gene>
    <name evidence="1" type="ORF">FD14_GL001436</name>
</gene>
<evidence type="ECO:0000313" key="2">
    <source>
        <dbReference type="Proteomes" id="UP000051442"/>
    </source>
</evidence>
<accession>A0A0R2F5A4</accession>
<dbReference type="InterPro" id="IPR038713">
    <property type="entry name" value="Terminase_Gp1_N_sf"/>
</dbReference>
<protein>
    <recommendedName>
        <fullName evidence="3">Prophage terminase small subunit</fullName>
    </recommendedName>
</protein>
<dbReference type="RefSeq" id="WP_054734367.1">
    <property type="nucleotide sequence ID" value="NZ_AYZM01000131.1"/>
</dbReference>
<dbReference type="Gene3D" id="1.10.10.1400">
    <property type="entry name" value="Terminase, small subunit, N-terminal DNA-binding domain, HTH motif"/>
    <property type="match status" value="1"/>
</dbReference>
<sequence>MKKHEQAEQDYLAGMKYKDIAEKYGVSISTVKSWKARYWQDKRDTTSVKKVASKKHKVAKKVADDNSPDLTPQQELFAQLVGGKQIPLYRAYLTAYSQRKPSLATAMSEGSRLAGSSKIKERISKISQDSASHHDLSLDNVVNDYVFLRDESKASIVADGIHKANTDAFTKSLDSLARLLKLDPIIAEEYRNKKADADVNEFDAKQQLHPEDIDNDAGDSYINAIDQGIHQIFKKEDGDSE</sequence>
<organism evidence="1 2">
    <name type="scientific">Secundilactobacillus similis DSM 23365 = JCM 2765</name>
    <dbReference type="NCBI Taxonomy" id="1423804"/>
    <lineage>
        <taxon>Bacteria</taxon>
        <taxon>Bacillati</taxon>
        <taxon>Bacillota</taxon>
        <taxon>Bacilli</taxon>
        <taxon>Lactobacillales</taxon>
        <taxon>Lactobacillaceae</taxon>
        <taxon>Secundilactobacillus</taxon>
    </lineage>
</organism>
<name>A0A0R2F5A4_9LACO</name>
<dbReference type="STRING" id="1423804.FD14_GL001436"/>
<dbReference type="AlphaFoldDB" id="A0A0R2F5A4"/>
<dbReference type="SUPFAM" id="SSF46689">
    <property type="entry name" value="Homeodomain-like"/>
    <property type="match status" value="1"/>
</dbReference>
<evidence type="ECO:0000313" key="1">
    <source>
        <dbReference type="EMBL" id="KRN20647.1"/>
    </source>
</evidence>
<dbReference type="PATRIC" id="fig|1423804.4.peg.1557"/>
<dbReference type="Pfam" id="PF13384">
    <property type="entry name" value="HTH_23"/>
    <property type="match status" value="1"/>
</dbReference>
<keyword evidence="2" id="KW-1185">Reference proteome</keyword>
<evidence type="ECO:0008006" key="3">
    <source>
        <dbReference type="Google" id="ProtNLM"/>
    </source>
</evidence>
<dbReference type="InterPro" id="IPR009057">
    <property type="entry name" value="Homeodomain-like_sf"/>
</dbReference>
<dbReference type="Proteomes" id="UP000051442">
    <property type="component" value="Unassembled WGS sequence"/>
</dbReference>
<comment type="caution">
    <text evidence="1">The sequence shown here is derived from an EMBL/GenBank/DDBJ whole genome shotgun (WGS) entry which is preliminary data.</text>
</comment>
<dbReference type="EMBL" id="AYZM01000131">
    <property type="protein sequence ID" value="KRN20647.1"/>
    <property type="molecule type" value="Genomic_DNA"/>
</dbReference>
<proteinExistence type="predicted"/>
<reference evidence="1 2" key="1">
    <citation type="journal article" date="2015" name="Genome Announc.">
        <title>Expanding the biotechnology potential of lactobacilli through comparative genomics of 213 strains and associated genera.</title>
        <authorList>
            <person name="Sun Z."/>
            <person name="Harris H.M."/>
            <person name="McCann A."/>
            <person name="Guo C."/>
            <person name="Argimon S."/>
            <person name="Zhang W."/>
            <person name="Yang X."/>
            <person name="Jeffery I.B."/>
            <person name="Cooney J.C."/>
            <person name="Kagawa T.F."/>
            <person name="Liu W."/>
            <person name="Song Y."/>
            <person name="Salvetti E."/>
            <person name="Wrobel A."/>
            <person name="Rasinkangas P."/>
            <person name="Parkhill J."/>
            <person name="Rea M.C."/>
            <person name="O'Sullivan O."/>
            <person name="Ritari J."/>
            <person name="Douillard F.P."/>
            <person name="Paul Ross R."/>
            <person name="Yang R."/>
            <person name="Briner A.E."/>
            <person name="Felis G.E."/>
            <person name="de Vos W.M."/>
            <person name="Barrangou R."/>
            <person name="Klaenhammer T.R."/>
            <person name="Caufield P.W."/>
            <person name="Cui Y."/>
            <person name="Zhang H."/>
            <person name="O'Toole P.W."/>
        </authorList>
    </citation>
    <scope>NUCLEOTIDE SEQUENCE [LARGE SCALE GENOMIC DNA]</scope>
    <source>
        <strain evidence="1 2">DSM 23365</strain>
    </source>
</reference>
<dbReference type="Gene3D" id="1.10.10.60">
    <property type="entry name" value="Homeodomain-like"/>
    <property type="match status" value="1"/>
</dbReference>